<dbReference type="AlphaFoldDB" id="A0A8S3A8K9"/>
<evidence type="ECO:0000256" key="1">
    <source>
        <dbReference type="SAM" id="MobiDB-lite"/>
    </source>
</evidence>
<protein>
    <submittedName>
        <fullName evidence="2">Uncharacterized protein</fullName>
    </submittedName>
</protein>
<comment type="caution">
    <text evidence="2">The sequence shown here is derived from an EMBL/GenBank/DDBJ whole genome shotgun (WGS) entry which is preliminary data.</text>
</comment>
<reference evidence="2" key="1">
    <citation type="submission" date="2021-02" db="EMBL/GenBank/DDBJ databases">
        <authorList>
            <person name="Nowell W R."/>
        </authorList>
    </citation>
    <scope>NUCLEOTIDE SEQUENCE</scope>
</reference>
<accession>A0A8S3A8K9</accession>
<gene>
    <name evidence="2" type="ORF">SMN809_LOCUS43261</name>
</gene>
<feature type="compositionally biased region" description="Basic residues" evidence="1">
    <location>
        <begin position="210"/>
        <end position="219"/>
    </location>
</feature>
<feature type="non-terminal residue" evidence="2">
    <location>
        <position position="1"/>
    </location>
</feature>
<dbReference type="Proteomes" id="UP000676336">
    <property type="component" value="Unassembled WGS sequence"/>
</dbReference>
<organism evidence="2 3">
    <name type="scientific">Rotaria magnacalcarata</name>
    <dbReference type="NCBI Taxonomy" id="392030"/>
    <lineage>
        <taxon>Eukaryota</taxon>
        <taxon>Metazoa</taxon>
        <taxon>Spiralia</taxon>
        <taxon>Gnathifera</taxon>
        <taxon>Rotifera</taxon>
        <taxon>Eurotatoria</taxon>
        <taxon>Bdelloidea</taxon>
        <taxon>Philodinida</taxon>
        <taxon>Philodinidae</taxon>
        <taxon>Rotaria</taxon>
    </lineage>
</organism>
<proteinExistence type="predicted"/>
<feature type="region of interest" description="Disordered" evidence="1">
    <location>
        <begin position="198"/>
        <end position="219"/>
    </location>
</feature>
<name>A0A8S3A8K9_9BILA</name>
<evidence type="ECO:0000313" key="3">
    <source>
        <dbReference type="Proteomes" id="UP000676336"/>
    </source>
</evidence>
<sequence length="219" mass="23737">SFLFPFDIDYGPGHQGGIYPDVNQNGNFFNQVDYMRHQQLNDNGGAGIRPAGSPYAQPPPPPTYFNPYGNAAGPSNLSPYANPSVPQNYNPSAPPHYNAYSGPPMQPNFNQYGGPFVPSNYGQPTPSNYNAYSGSPAQANFNQYAGPPLPSNYSPLTPNYGSYSDQYNGVRQPVNAQHTSGSGFINKVERLLHVDLNGDGTIGGISKNPSHQKYHGRKH</sequence>
<dbReference type="EMBL" id="CAJOBI010127106">
    <property type="protein sequence ID" value="CAF4706541.1"/>
    <property type="molecule type" value="Genomic_DNA"/>
</dbReference>
<feature type="region of interest" description="Disordered" evidence="1">
    <location>
        <begin position="40"/>
        <end position="70"/>
    </location>
</feature>
<evidence type="ECO:0000313" key="2">
    <source>
        <dbReference type="EMBL" id="CAF4706541.1"/>
    </source>
</evidence>